<sequence length="51" mass="5642">MYLTPDDLLSSHPSSFGQRPFASGLARLTSLQETTQHERCKTSLSFTAKKA</sequence>
<evidence type="ECO:0000313" key="1">
    <source>
        <dbReference type="EMBL" id="CDF35224.1"/>
    </source>
</evidence>
<gene>
    <name evidence="1" type="ORF">CHC_T00003813001</name>
</gene>
<dbReference type="Gramene" id="CDF35224">
    <property type="protein sequence ID" value="CDF35224"/>
    <property type="gene ID" value="CHC_T00003813001"/>
</dbReference>
<name>R7QAX4_CHOCR</name>
<dbReference type="GeneID" id="17322759"/>
<keyword evidence="2" id="KW-1185">Reference proteome</keyword>
<protein>
    <submittedName>
        <fullName evidence="1">Uncharacterized protein</fullName>
    </submittedName>
</protein>
<organism evidence="1 2">
    <name type="scientific">Chondrus crispus</name>
    <name type="common">Carrageen Irish moss</name>
    <name type="synonym">Polymorpha crispa</name>
    <dbReference type="NCBI Taxonomy" id="2769"/>
    <lineage>
        <taxon>Eukaryota</taxon>
        <taxon>Rhodophyta</taxon>
        <taxon>Florideophyceae</taxon>
        <taxon>Rhodymeniophycidae</taxon>
        <taxon>Gigartinales</taxon>
        <taxon>Gigartinaceae</taxon>
        <taxon>Chondrus</taxon>
    </lineage>
</organism>
<evidence type="ECO:0000313" key="2">
    <source>
        <dbReference type="Proteomes" id="UP000012073"/>
    </source>
</evidence>
<dbReference type="EMBL" id="HG001723">
    <property type="protein sequence ID" value="CDF35224.1"/>
    <property type="molecule type" value="Genomic_DNA"/>
</dbReference>
<dbReference type="RefSeq" id="XP_005715043.1">
    <property type="nucleotide sequence ID" value="XM_005714986.1"/>
</dbReference>
<dbReference type="AlphaFoldDB" id="R7QAX4"/>
<proteinExistence type="predicted"/>
<dbReference type="Proteomes" id="UP000012073">
    <property type="component" value="Unassembled WGS sequence"/>
</dbReference>
<accession>R7QAX4</accession>
<dbReference type="KEGG" id="ccp:CHC_T00003813001"/>
<reference evidence="2" key="1">
    <citation type="journal article" date="2013" name="Proc. Natl. Acad. Sci. U.S.A.">
        <title>Genome structure and metabolic features in the red seaweed Chondrus crispus shed light on evolution of the Archaeplastida.</title>
        <authorList>
            <person name="Collen J."/>
            <person name="Porcel B."/>
            <person name="Carre W."/>
            <person name="Ball S.G."/>
            <person name="Chaparro C."/>
            <person name="Tonon T."/>
            <person name="Barbeyron T."/>
            <person name="Michel G."/>
            <person name="Noel B."/>
            <person name="Valentin K."/>
            <person name="Elias M."/>
            <person name="Artiguenave F."/>
            <person name="Arun A."/>
            <person name="Aury J.M."/>
            <person name="Barbosa-Neto J.F."/>
            <person name="Bothwell J.H."/>
            <person name="Bouget F.Y."/>
            <person name="Brillet L."/>
            <person name="Cabello-Hurtado F."/>
            <person name="Capella-Gutierrez S."/>
            <person name="Charrier B."/>
            <person name="Cladiere L."/>
            <person name="Cock J.M."/>
            <person name="Coelho S.M."/>
            <person name="Colleoni C."/>
            <person name="Czjzek M."/>
            <person name="Da Silva C."/>
            <person name="Delage L."/>
            <person name="Denoeud F."/>
            <person name="Deschamps P."/>
            <person name="Dittami S.M."/>
            <person name="Gabaldon T."/>
            <person name="Gachon C.M."/>
            <person name="Groisillier A."/>
            <person name="Herve C."/>
            <person name="Jabbari K."/>
            <person name="Katinka M."/>
            <person name="Kloareg B."/>
            <person name="Kowalczyk N."/>
            <person name="Labadie K."/>
            <person name="Leblanc C."/>
            <person name="Lopez P.J."/>
            <person name="McLachlan D.H."/>
            <person name="Meslet-Cladiere L."/>
            <person name="Moustafa A."/>
            <person name="Nehr Z."/>
            <person name="Nyvall Collen P."/>
            <person name="Panaud O."/>
            <person name="Partensky F."/>
            <person name="Poulain J."/>
            <person name="Rensing S.A."/>
            <person name="Rousvoal S."/>
            <person name="Samson G."/>
            <person name="Symeonidi A."/>
            <person name="Weissenbach J."/>
            <person name="Zambounis A."/>
            <person name="Wincker P."/>
            <person name="Boyen C."/>
        </authorList>
    </citation>
    <scope>NUCLEOTIDE SEQUENCE [LARGE SCALE GENOMIC DNA]</scope>
    <source>
        <strain evidence="2">cv. Stackhouse</strain>
    </source>
</reference>